<evidence type="ECO:0000313" key="8">
    <source>
        <dbReference type="EMBL" id="MFD1188132.1"/>
    </source>
</evidence>
<dbReference type="InterPro" id="IPR051791">
    <property type="entry name" value="Pra-immunoreactive"/>
</dbReference>
<dbReference type="PANTHER" id="PTHR36115">
    <property type="entry name" value="PROLINE-RICH ANTIGEN HOMOLOG-RELATED"/>
    <property type="match status" value="1"/>
</dbReference>
<evidence type="ECO:0000256" key="5">
    <source>
        <dbReference type="ARBA" id="ARBA00023136"/>
    </source>
</evidence>
<keyword evidence="4 6" id="KW-1133">Transmembrane helix</keyword>
<reference evidence="9" key="1">
    <citation type="journal article" date="2019" name="Int. J. Syst. Evol. Microbiol.">
        <title>The Global Catalogue of Microorganisms (GCM) 10K type strain sequencing project: providing services to taxonomists for standard genome sequencing and annotation.</title>
        <authorList>
            <consortium name="The Broad Institute Genomics Platform"/>
            <consortium name="The Broad Institute Genome Sequencing Center for Infectious Disease"/>
            <person name="Wu L."/>
            <person name="Ma J."/>
        </authorList>
    </citation>
    <scope>NUCLEOTIDE SEQUENCE [LARGE SCALE GENOMIC DNA]</scope>
    <source>
        <strain evidence="9">JCM 31319</strain>
    </source>
</reference>
<evidence type="ECO:0000256" key="4">
    <source>
        <dbReference type="ARBA" id="ARBA00022989"/>
    </source>
</evidence>
<organism evidence="8 9">
    <name type="scientific">Pontibacter rugosus</name>
    <dbReference type="NCBI Taxonomy" id="1745966"/>
    <lineage>
        <taxon>Bacteria</taxon>
        <taxon>Pseudomonadati</taxon>
        <taxon>Bacteroidota</taxon>
        <taxon>Cytophagia</taxon>
        <taxon>Cytophagales</taxon>
        <taxon>Hymenobacteraceae</taxon>
        <taxon>Pontibacter</taxon>
    </lineage>
</organism>
<dbReference type="Pfam" id="PF06271">
    <property type="entry name" value="RDD"/>
    <property type="match status" value="1"/>
</dbReference>
<evidence type="ECO:0000259" key="7">
    <source>
        <dbReference type="Pfam" id="PF06271"/>
    </source>
</evidence>
<keyword evidence="5 6" id="KW-0472">Membrane</keyword>
<dbReference type="PANTHER" id="PTHR36115:SF4">
    <property type="entry name" value="MEMBRANE PROTEIN"/>
    <property type="match status" value="1"/>
</dbReference>
<evidence type="ECO:0000256" key="2">
    <source>
        <dbReference type="ARBA" id="ARBA00022475"/>
    </source>
</evidence>
<feature type="domain" description="RDD" evidence="7">
    <location>
        <begin position="19"/>
        <end position="160"/>
    </location>
</feature>
<evidence type="ECO:0000256" key="3">
    <source>
        <dbReference type="ARBA" id="ARBA00022692"/>
    </source>
</evidence>
<keyword evidence="9" id="KW-1185">Reference proteome</keyword>
<evidence type="ECO:0000256" key="1">
    <source>
        <dbReference type="ARBA" id="ARBA00004651"/>
    </source>
</evidence>
<keyword evidence="3 6" id="KW-0812">Transmembrane</keyword>
<name>A0ABW3SUI6_9BACT</name>
<keyword evidence="2" id="KW-1003">Cell membrane</keyword>
<gene>
    <name evidence="8" type="ORF">ACFQ2O_18110</name>
</gene>
<feature type="transmembrane region" description="Helical" evidence="6">
    <location>
        <begin position="70"/>
        <end position="90"/>
    </location>
</feature>
<proteinExistence type="predicted"/>
<feature type="transmembrane region" description="Helical" evidence="6">
    <location>
        <begin position="26"/>
        <end position="49"/>
    </location>
</feature>
<dbReference type="Proteomes" id="UP001597094">
    <property type="component" value="Unassembled WGS sequence"/>
</dbReference>
<protein>
    <submittedName>
        <fullName evidence="8">RDD family protein</fullName>
    </submittedName>
</protein>
<comment type="subcellular location">
    <subcellularLocation>
        <location evidence="1">Cell membrane</location>
        <topology evidence="1">Multi-pass membrane protein</topology>
    </subcellularLocation>
</comment>
<evidence type="ECO:0000256" key="6">
    <source>
        <dbReference type="SAM" id="Phobius"/>
    </source>
</evidence>
<feature type="transmembrane region" description="Helical" evidence="6">
    <location>
        <begin position="129"/>
        <end position="147"/>
    </location>
</feature>
<comment type="caution">
    <text evidence="8">The sequence shown here is derived from an EMBL/GenBank/DDBJ whole genome shotgun (WGS) entry which is preliminary data.</text>
</comment>
<accession>A0ABW3SUI6</accession>
<dbReference type="InterPro" id="IPR010432">
    <property type="entry name" value="RDD"/>
</dbReference>
<dbReference type="RefSeq" id="WP_377531153.1">
    <property type="nucleotide sequence ID" value="NZ_JBHTLD010000219.1"/>
</dbReference>
<evidence type="ECO:0000313" key="9">
    <source>
        <dbReference type="Proteomes" id="UP001597094"/>
    </source>
</evidence>
<dbReference type="EMBL" id="JBHTLD010000219">
    <property type="protein sequence ID" value="MFD1188132.1"/>
    <property type="molecule type" value="Genomic_DNA"/>
</dbReference>
<sequence length="167" mass="18971">MQATFTLHAPPTIKRSTLYGNLSARLVAFLVDTTLIVFSYTFVLYGISASYEQLYTWSDLFNGGIDFTELLLVCKALFLNPFFLALHWGYYTILESSLKQATIGKFTLGLKVTDLRGRRIGFLQANLRYFSKFISIIPVGLGFLLILTSRRHQMLHDYIARALVVAE</sequence>